<dbReference type="AlphaFoldDB" id="A0AAW1VB34"/>
<sequence>MKVQVKISPSLQKWQQNFFSLKCSFGSRYGGDSSRAASNLGQVLRGLGNMVGPDAQGIDTDVISGIFGMIGNSLDPEKKDKEGVDILSMISTVTGVLNQPGNAES</sequence>
<reference evidence="1 2" key="1">
    <citation type="submission" date="2023-03" db="EMBL/GenBank/DDBJ databases">
        <title>Genome insight into feeding habits of ladybird beetles.</title>
        <authorList>
            <person name="Li H.-S."/>
            <person name="Huang Y.-H."/>
            <person name="Pang H."/>
        </authorList>
    </citation>
    <scope>NUCLEOTIDE SEQUENCE [LARGE SCALE GENOMIC DNA]</scope>
    <source>
        <strain evidence="1">SYSU_2023b</strain>
        <tissue evidence="1">Whole body</tissue>
    </source>
</reference>
<comment type="caution">
    <text evidence="1">The sequence shown here is derived from an EMBL/GenBank/DDBJ whole genome shotgun (WGS) entry which is preliminary data.</text>
</comment>
<proteinExistence type="predicted"/>
<accession>A0AAW1VB34</accession>
<dbReference type="Proteomes" id="UP001431783">
    <property type="component" value="Unassembled WGS sequence"/>
</dbReference>
<keyword evidence="2" id="KW-1185">Reference proteome</keyword>
<evidence type="ECO:0000313" key="1">
    <source>
        <dbReference type="EMBL" id="KAK9892901.1"/>
    </source>
</evidence>
<gene>
    <name evidence="1" type="ORF">WA026_022580</name>
</gene>
<dbReference type="EMBL" id="JARQZJ010000140">
    <property type="protein sequence ID" value="KAK9892901.1"/>
    <property type="molecule type" value="Genomic_DNA"/>
</dbReference>
<name>A0AAW1VB34_9CUCU</name>
<organism evidence="1 2">
    <name type="scientific">Henosepilachna vigintioctopunctata</name>
    <dbReference type="NCBI Taxonomy" id="420089"/>
    <lineage>
        <taxon>Eukaryota</taxon>
        <taxon>Metazoa</taxon>
        <taxon>Ecdysozoa</taxon>
        <taxon>Arthropoda</taxon>
        <taxon>Hexapoda</taxon>
        <taxon>Insecta</taxon>
        <taxon>Pterygota</taxon>
        <taxon>Neoptera</taxon>
        <taxon>Endopterygota</taxon>
        <taxon>Coleoptera</taxon>
        <taxon>Polyphaga</taxon>
        <taxon>Cucujiformia</taxon>
        <taxon>Coccinelloidea</taxon>
        <taxon>Coccinellidae</taxon>
        <taxon>Epilachninae</taxon>
        <taxon>Epilachnini</taxon>
        <taxon>Henosepilachna</taxon>
    </lineage>
</organism>
<protein>
    <submittedName>
        <fullName evidence="1">Uncharacterized protein</fullName>
    </submittedName>
</protein>
<evidence type="ECO:0000313" key="2">
    <source>
        <dbReference type="Proteomes" id="UP001431783"/>
    </source>
</evidence>